<evidence type="ECO:0000313" key="11">
    <source>
        <dbReference type="Proteomes" id="UP000009175"/>
    </source>
</evidence>
<dbReference type="GO" id="GO:0004181">
    <property type="term" value="F:metallocarboxypeptidase activity"/>
    <property type="evidence" value="ECO:0007669"/>
    <property type="project" value="InterPro"/>
</dbReference>
<dbReference type="GO" id="GO:0008270">
    <property type="term" value="F:zinc ion binding"/>
    <property type="evidence" value="ECO:0007669"/>
    <property type="project" value="InterPro"/>
</dbReference>
<accession>A1SBE9</accession>
<keyword evidence="4" id="KW-0378">Hydrolase</keyword>
<dbReference type="PANTHER" id="PTHR11705:SF143">
    <property type="entry name" value="SLL0236 PROTEIN"/>
    <property type="match status" value="1"/>
</dbReference>
<dbReference type="GO" id="GO:0005615">
    <property type="term" value="C:extracellular space"/>
    <property type="evidence" value="ECO:0007669"/>
    <property type="project" value="TreeGrafter"/>
</dbReference>
<keyword evidence="3" id="KW-0645">Protease</keyword>
<keyword evidence="6" id="KW-0482">Metalloprotease</keyword>
<evidence type="ECO:0000256" key="8">
    <source>
        <dbReference type="SAM" id="SignalP"/>
    </source>
</evidence>
<feature type="domain" description="Peptidase M14" evidence="9">
    <location>
        <begin position="42"/>
        <end position="335"/>
    </location>
</feature>
<evidence type="ECO:0000256" key="5">
    <source>
        <dbReference type="ARBA" id="ARBA00022833"/>
    </source>
</evidence>
<evidence type="ECO:0000256" key="4">
    <source>
        <dbReference type="ARBA" id="ARBA00022801"/>
    </source>
</evidence>
<feature type="signal peptide" evidence="8">
    <location>
        <begin position="1"/>
        <end position="28"/>
    </location>
</feature>
<dbReference type="Proteomes" id="UP000009175">
    <property type="component" value="Chromosome"/>
</dbReference>
<dbReference type="InterPro" id="IPR000834">
    <property type="entry name" value="Peptidase_M14"/>
</dbReference>
<dbReference type="PROSITE" id="PS52035">
    <property type="entry name" value="PEPTIDASE_M14"/>
    <property type="match status" value="1"/>
</dbReference>
<evidence type="ECO:0000256" key="2">
    <source>
        <dbReference type="ARBA" id="ARBA00005988"/>
    </source>
</evidence>
<dbReference type="OrthoDB" id="9758209at2"/>
<comment type="similarity">
    <text evidence="2 7">Belongs to the peptidase M14 family.</text>
</comment>
<evidence type="ECO:0000256" key="1">
    <source>
        <dbReference type="ARBA" id="ARBA00001947"/>
    </source>
</evidence>
<proteinExistence type="inferred from homology"/>
<dbReference type="SMART" id="SM00631">
    <property type="entry name" value="Zn_pept"/>
    <property type="match status" value="1"/>
</dbReference>
<organism evidence="10 11">
    <name type="scientific">Shewanella amazonensis (strain ATCC BAA-1098 / SB2B)</name>
    <dbReference type="NCBI Taxonomy" id="326297"/>
    <lineage>
        <taxon>Bacteria</taxon>
        <taxon>Pseudomonadati</taxon>
        <taxon>Pseudomonadota</taxon>
        <taxon>Gammaproteobacteria</taxon>
        <taxon>Alteromonadales</taxon>
        <taxon>Shewanellaceae</taxon>
        <taxon>Shewanella</taxon>
    </lineage>
</organism>
<keyword evidence="8" id="KW-0732">Signal</keyword>
<dbReference type="GO" id="GO:0006508">
    <property type="term" value="P:proteolysis"/>
    <property type="evidence" value="ECO:0007669"/>
    <property type="project" value="UniProtKB-KW"/>
</dbReference>
<evidence type="ECO:0000313" key="10">
    <source>
        <dbReference type="EMBL" id="ABM01706.1"/>
    </source>
</evidence>
<dbReference type="KEGG" id="saz:Sama_3503"/>
<dbReference type="Gene3D" id="3.40.630.10">
    <property type="entry name" value="Zn peptidases"/>
    <property type="match status" value="1"/>
</dbReference>
<dbReference type="SUPFAM" id="SSF53187">
    <property type="entry name" value="Zn-dependent exopeptidases"/>
    <property type="match status" value="1"/>
</dbReference>
<dbReference type="AlphaFoldDB" id="A1SBE9"/>
<evidence type="ECO:0000259" key="9">
    <source>
        <dbReference type="PROSITE" id="PS52035"/>
    </source>
</evidence>
<feature type="chain" id="PRO_5002636657" evidence="8">
    <location>
        <begin position="29"/>
        <end position="831"/>
    </location>
</feature>
<protein>
    <submittedName>
        <fullName evidence="10">Peptidase M14, carboxypeptidase A</fullName>
    </submittedName>
</protein>
<dbReference type="Pfam" id="PF00246">
    <property type="entry name" value="Peptidase_M14"/>
    <property type="match status" value="1"/>
</dbReference>
<dbReference type="STRING" id="326297.Sama_3503"/>
<gene>
    <name evidence="10" type="ordered locus">Sama_3503</name>
</gene>
<evidence type="ECO:0000256" key="3">
    <source>
        <dbReference type="ARBA" id="ARBA00022670"/>
    </source>
</evidence>
<comment type="cofactor">
    <cofactor evidence="1">
        <name>Zn(2+)</name>
        <dbReference type="ChEBI" id="CHEBI:29105"/>
    </cofactor>
</comment>
<dbReference type="EMBL" id="CP000507">
    <property type="protein sequence ID" value="ABM01706.1"/>
    <property type="molecule type" value="Genomic_DNA"/>
</dbReference>
<reference evidence="10 11" key="1">
    <citation type="submission" date="2006-12" db="EMBL/GenBank/DDBJ databases">
        <title>Complete sequence of Shewanella amazonensis SB2B.</title>
        <authorList>
            <consortium name="US DOE Joint Genome Institute"/>
            <person name="Copeland A."/>
            <person name="Lucas S."/>
            <person name="Lapidus A."/>
            <person name="Barry K."/>
            <person name="Detter J.C."/>
            <person name="Glavina del Rio T."/>
            <person name="Hammon N."/>
            <person name="Israni S."/>
            <person name="Dalin E."/>
            <person name="Tice H."/>
            <person name="Pitluck S."/>
            <person name="Munk A.C."/>
            <person name="Brettin T."/>
            <person name="Bruce D."/>
            <person name="Han C."/>
            <person name="Tapia R."/>
            <person name="Gilna P."/>
            <person name="Schmutz J."/>
            <person name="Larimer F."/>
            <person name="Land M."/>
            <person name="Hauser L."/>
            <person name="Kyrpides N."/>
            <person name="Mikhailova N."/>
            <person name="Fredrickson J."/>
            <person name="Richardson P."/>
        </authorList>
    </citation>
    <scope>NUCLEOTIDE SEQUENCE [LARGE SCALE GENOMIC DNA]</scope>
    <source>
        <strain evidence="11">ATCC BAA-1098 / SB2B</strain>
    </source>
</reference>
<evidence type="ECO:0000256" key="7">
    <source>
        <dbReference type="PROSITE-ProRule" id="PRU01379"/>
    </source>
</evidence>
<sequence length="831" mass="92154">MSFLSIFASLGRALCYCMCLSLPLTAYATSLEAYLGYPLGEWHVRHDQVNGFLEKLAADNPRVSLEDTGYSHERRRQLTAVITSPANQDRLNGIVADRALVKQGKAQPMLVIWLAYSIHGDEASGAHAALALAQHLALSQESWITDLLSQSVVLITPSQNPDGLDRFANWSNSYRGIAVPVADENHKEHNQNWPAGRYNHFLADLNRDWLFLRHPESRGRVALLHKWQPQYVGDFHEMGHNQSYFFQPGVPERTHPLTEQRNQQLTEKLAHFYRQALDAKQQAYFSRQGFDDFFYGKGSTYPDINGAVGVLFEQASARGQVQDSQYGGISLAEAIDNQLTTSLAALKGAHQLRQELISFQNDFYAGKGKTGKQGRLISTRGDRQRLLVLADLLNRHGVVYRYLTQDMKEGKQIFTAADSLFIPNEQPQSVLVEALFERRTRFEDPTFYDVSAWDLGSAFNLAIAENIRPAANQLSTDAPAFGQPALTEDTVALLIDWQQSGAAPLLAQLHRDGIAVRASVKPFTPVASARAFAAGTLMISTAQKQMTRDALLPYLTDLARQYEVRLFPVVSFASATGIDLGSGDFVPLKPVNALLVSGRGTDATEVGEIWRYLDLELKQGVTLVDSDRLARISLNRYSHILLADGNYDHLDDALGRKLGEFAEQGGVIVAQKRALIWLNKRNLLRNTVLEDGFYKQQFSTAGLGFDDKEALRARQAIGGAILNWQLDPAHPLAFGMPSATVPVMKNEVLGLSDTSEPFVIAARYPQNPLVSGYLSDEYQRAFGLSNALLAEPKGKGVVVGTTDNLLFRNIWLGTEKIYTNALYLLPAAMSR</sequence>
<keyword evidence="5" id="KW-0862">Zinc</keyword>
<evidence type="ECO:0000256" key="6">
    <source>
        <dbReference type="ARBA" id="ARBA00023049"/>
    </source>
</evidence>
<keyword evidence="10" id="KW-0121">Carboxypeptidase</keyword>
<dbReference type="PANTHER" id="PTHR11705">
    <property type="entry name" value="PROTEASE FAMILY M14 CARBOXYPEPTIDASE A,B"/>
    <property type="match status" value="1"/>
</dbReference>
<dbReference type="HOGENOM" id="CLU_323582_0_0_6"/>
<dbReference type="RefSeq" id="WP_011761609.1">
    <property type="nucleotide sequence ID" value="NC_008700.1"/>
</dbReference>
<dbReference type="eggNOG" id="COG2866">
    <property type="taxonomic scope" value="Bacteria"/>
</dbReference>
<comment type="caution">
    <text evidence="7">Lacks conserved residue(s) required for the propagation of feature annotation.</text>
</comment>
<keyword evidence="11" id="KW-1185">Reference proteome</keyword>
<name>A1SBE9_SHEAM</name>